<keyword evidence="9 14" id="KW-0663">Pyridoxal phosphate</keyword>
<evidence type="ECO:0000256" key="3">
    <source>
        <dbReference type="ARBA" id="ARBA00002257"/>
    </source>
</evidence>
<dbReference type="PANTHER" id="PTHR43295:SF9">
    <property type="entry name" value="BIOSYNTHETIC ARGININE DECARBOXYLASE"/>
    <property type="match status" value="1"/>
</dbReference>
<dbReference type="PaxDb" id="882-DVU_0417"/>
<dbReference type="eggNOG" id="COG1166">
    <property type="taxonomic scope" value="Bacteria"/>
</dbReference>
<proteinExistence type="inferred from homology"/>
<evidence type="ECO:0000256" key="4">
    <source>
        <dbReference type="ARBA" id="ARBA00008357"/>
    </source>
</evidence>
<dbReference type="Gene3D" id="1.20.58.930">
    <property type="match status" value="1"/>
</dbReference>
<evidence type="ECO:0000256" key="10">
    <source>
        <dbReference type="ARBA" id="ARBA00023066"/>
    </source>
</evidence>
<keyword evidence="12 19" id="KW-0456">Lyase</keyword>
<feature type="domain" description="Arginine decarboxylase helical bundle" evidence="17">
    <location>
        <begin position="395"/>
        <end position="474"/>
    </location>
</feature>
<dbReference type="PATRIC" id="fig|882.5.peg.395"/>
<dbReference type="InterPro" id="IPR040634">
    <property type="entry name" value="Arg_decarb_HB"/>
</dbReference>
<feature type="active site" description="Proton donor" evidence="15">
    <location>
        <position position="526"/>
    </location>
</feature>
<dbReference type="InterPro" id="IPR022644">
    <property type="entry name" value="De-COase2_N"/>
</dbReference>
<dbReference type="PRINTS" id="PR01180">
    <property type="entry name" value="ARGDCRBXLASE"/>
</dbReference>
<keyword evidence="8" id="KW-0460">Magnesium</keyword>
<evidence type="ECO:0000256" key="2">
    <source>
        <dbReference type="ARBA" id="ARBA00001946"/>
    </source>
</evidence>
<dbReference type="PROSITE" id="PS00878">
    <property type="entry name" value="ODR_DC_2_1"/>
    <property type="match status" value="1"/>
</dbReference>
<keyword evidence="20" id="KW-1185">Reference proteome</keyword>
<dbReference type="EC" id="4.1.1.19" evidence="5 13"/>
<sequence length="659" mass="74407">MRVVRHSRGTCNRGLYEVRELARNRTLQQWGVEDSAELYGIRNWGAGYFDVAQNGDVVVYPFGHNRGPAVSIPEIIGGMRERGYDMPVLLRIENILDSQITSLHTSFRNAIGSLGYKGEYRGIFPIKVNQQQQVVEKIAQFGSHYHHGLEVGSKAELIAAVSQLRDREACLVCNGYKDEEFIDLGLHAVRLGFMCIFVLEMPGELDLILERGEALGVKPIIGVRAKLSVKAGGHWTDSGGERSTFGLTTSQIVDVVDRLKEKGMLDCFKLLHYHLGSQVPNIRDIRAAVMEACRIYAGLVQEGAAMGFLDLGGGLAVDYDGSHTNFVSSRNYTLDEYCADIVEAVMTTLDEQNIPHPHIVTESGRATVAYYSMLLFNILDVSRVEIGNLPDALPEDTPEPVRNMREVLAGMTLRNLQECYNDALYYRDAVRQLFLTGQVTLRQRTLSERLFWAIMKRIAQEKQKLKHVPKDLAEIDVALADIYYGNFSVFQSLPDSWAIDQLFPVMPVHRLQELPSRQGILSDITCDSDGRIDHFIDPQGMKGTLDLHPLRDGEEYYLGVFLVGAYQETLGDLHNLLGDTNVVSVRVHEDGTYEFVREIRGDSVADILSYVEYDPRRIYEDIRELAERAVREGRITASDRFRVMQAYEDGLRGYTYFER</sequence>
<evidence type="ECO:0000259" key="17">
    <source>
        <dbReference type="Pfam" id="PF17810"/>
    </source>
</evidence>
<gene>
    <name evidence="19" type="primary">speA</name>
    <name evidence="19" type="ordered locus">DVU_0417</name>
</gene>
<dbReference type="Gene3D" id="1.10.287.3440">
    <property type="match status" value="1"/>
</dbReference>
<dbReference type="GO" id="GO:0008792">
    <property type="term" value="F:arginine decarboxylase activity"/>
    <property type="evidence" value="ECO:0007669"/>
    <property type="project" value="UniProtKB-UniRule"/>
</dbReference>
<dbReference type="PIRSF" id="PIRSF001336">
    <property type="entry name" value="Arg_decrbxlase"/>
    <property type="match status" value="1"/>
</dbReference>
<evidence type="ECO:0000256" key="13">
    <source>
        <dbReference type="NCBIfam" id="TIGR01273"/>
    </source>
</evidence>
<evidence type="ECO:0000256" key="7">
    <source>
        <dbReference type="ARBA" id="ARBA00022793"/>
    </source>
</evidence>
<evidence type="ECO:0000256" key="11">
    <source>
        <dbReference type="ARBA" id="ARBA00023115"/>
    </source>
</evidence>
<accession>Q72F01</accession>
<dbReference type="Gene3D" id="2.40.37.10">
    <property type="entry name" value="Lyase, Ornithine Decarboxylase, Chain A, domain 1"/>
    <property type="match status" value="1"/>
</dbReference>
<name>Q72F01_NITV2</name>
<dbReference type="PANTHER" id="PTHR43295">
    <property type="entry name" value="ARGININE DECARBOXYLASE"/>
    <property type="match status" value="1"/>
</dbReference>
<keyword evidence="7" id="KW-0210">Decarboxylase</keyword>
<reference evidence="19 20" key="1">
    <citation type="journal article" date="2004" name="Nat. Biotechnol.">
        <title>The genome sequence of the anaerobic, sulfate-reducing bacterium Desulfovibrio vulgaris Hildenborough.</title>
        <authorList>
            <person name="Heidelberg J.F."/>
            <person name="Seshadri R."/>
            <person name="Haveman S.A."/>
            <person name="Hemme C.L."/>
            <person name="Paulsen I.T."/>
            <person name="Kolonay J.F."/>
            <person name="Eisen J.A."/>
            <person name="Ward N."/>
            <person name="Methe B."/>
            <person name="Brinkac L.M."/>
            <person name="Daugherty S.C."/>
            <person name="Deboy R.T."/>
            <person name="Dodson R.J."/>
            <person name="Durkin A.S."/>
            <person name="Madupu R."/>
            <person name="Nelson W.C."/>
            <person name="Sullivan S.A."/>
            <person name="Fouts D."/>
            <person name="Haft D.H."/>
            <person name="Selengut J."/>
            <person name="Peterson J.D."/>
            <person name="Davidsen T.M."/>
            <person name="Zafar N."/>
            <person name="Zhou L."/>
            <person name="Radune D."/>
            <person name="Dimitrov G."/>
            <person name="Hance M."/>
            <person name="Tran K."/>
            <person name="Khouri H."/>
            <person name="Gill J."/>
            <person name="Utterback T.R."/>
            <person name="Feldblyum T.V."/>
            <person name="Wall J.D."/>
            <person name="Voordouw G."/>
            <person name="Fraser C.M."/>
        </authorList>
    </citation>
    <scope>NUCLEOTIDE SEQUENCE [LARGE SCALE GENOMIC DNA]</scope>
    <source>
        <strain evidence="20">ATCC 29579 / DSM 644 / NCIMB 8303 / VKM B-1760 / Hildenborough</strain>
    </source>
</reference>
<feature type="domain" description="Orn/DAP/Arg decarboxylase 2 N-terminal" evidence="16">
    <location>
        <begin position="101"/>
        <end position="369"/>
    </location>
</feature>
<evidence type="ECO:0000256" key="9">
    <source>
        <dbReference type="ARBA" id="ARBA00022898"/>
    </source>
</evidence>
<dbReference type="GO" id="GO:0006527">
    <property type="term" value="P:L-arginine catabolic process"/>
    <property type="evidence" value="ECO:0007669"/>
    <property type="project" value="InterPro"/>
</dbReference>
<protein>
    <recommendedName>
        <fullName evidence="5 13">Arginine decarboxylase</fullName>
        <ecNumber evidence="5 13">4.1.1.19</ecNumber>
    </recommendedName>
</protein>
<dbReference type="InterPro" id="IPR041128">
    <property type="entry name" value="Arg_decarbox_C"/>
</dbReference>
<feature type="modified residue" description="N6-(pyridoxal phosphate)lysine" evidence="14">
    <location>
        <position position="127"/>
    </location>
</feature>
<keyword evidence="6" id="KW-0479">Metal-binding</keyword>
<dbReference type="EnsemblBacteria" id="AAS94900">
    <property type="protein sequence ID" value="AAS94900"/>
    <property type="gene ID" value="DVU_0417"/>
</dbReference>
<dbReference type="GO" id="GO:0008295">
    <property type="term" value="P:spermidine biosynthetic process"/>
    <property type="evidence" value="ECO:0007669"/>
    <property type="project" value="UniProtKB-UniRule"/>
</dbReference>
<keyword evidence="10" id="KW-0745">Spermidine biosynthesis</keyword>
<dbReference type="CDD" id="cd06830">
    <property type="entry name" value="PLPDE_III_ADC"/>
    <property type="match status" value="1"/>
</dbReference>
<evidence type="ECO:0000256" key="15">
    <source>
        <dbReference type="PIRSR" id="PIRSR600183-50"/>
    </source>
</evidence>
<dbReference type="EMBL" id="AE017285">
    <property type="protein sequence ID" value="AAS94900.1"/>
    <property type="molecule type" value="Genomic_DNA"/>
</dbReference>
<dbReference type="InterPro" id="IPR029066">
    <property type="entry name" value="PLP-binding_barrel"/>
</dbReference>
<dbReference type="STRING" id="882.DVU_0417"/>
<dbReference type="HOGENOM" id="CLU_027243_1_0_7"/>
<evidence type="ECO:0000256" key="14">
    <source>
        <dbReference type="PIRSR" id="PIRSR001336-50"/>
    </source>
</evidence>
<dbReference type="InterPro" id="IPR009006">
    <property type="entry name" value="Ala_racemase/Decarboxylase_C"/>
</dbReference>
<dbReference type="SMR" id="Q72F01"/>
<comment type="cofactor">
    <cofactor evidence="2">
        <name>Mg(2+)</name>
        <dbReference type="ChEBI" id="CHEBI:18420"/>
    </cofactor>
</comment>
<evidence type="ECO:0000313" key="19">
    <source>
        <dbReference type="EMBL" id="AAS94900.1"/>
    </source>
</evidence>
<dbReference type="InterPro" id="IPR000183">
    <property type="entry name" value="Orn/DAP/Arg_de-COase"/>
</dbReference>
<dbReference type="AlphaFoldDB" id="Q72F01"/>
<comment type="function">
    <text evidence="3">Catalyzes the biosynthesis of agmatine from arginine.</text>
</comment>
<dbReference type="OrthoDB" id="9802658at2"/>
<dbReference type="SUPFAM" id="SSF51419">
    <property type="entry name" value="PLP-binding barrel"/>
    <property type="match status" value="1"/>
</dbReference>
<comment type="similarity">
    <text evidence="4">Belongs to the Orn/Lys/Arg decarboxylase class-II family. SpeA subfamily.</text>
</comment>
<dbReference type="IntAct" id="Q72F01">
    <property type="interactions" value="2"/>
</dbReference>
<dbReference type="Gene3D" id="3.20.20.10">
    <property type="entry name" value="Alanine racemase"/>
    <property type="match status" value="1"/>
</dbReference>
<dbReference type="Proteomes" id="UP000002194">
    <property type="component" value="Chromosome"/>
</dbReference>
<dbReference type="Pfam" id="PF17810">
    <property type="entry name" value="Arg_decarb_HB"/>
    <property type="match status" value="1"/>
</dbReference>
<dbReference type="PRINTS" id="PR01179">
    <property type="entry name" value="ODADCRBXLASE"/>
</dbReference>
<evidence type="ECO:0000256" key="5">
    <source>
        <dbReference type="ARBA" id="ARBA00012426"/>
    </source>
</evidence>
<dbReference type="KEGG" id="dvu:DVU_0417"/>
<dbReference type="PhylomeDB" id="Q72F01"/>
<keyword evidence="11" id="KW-0620">Polyamine biosynthesis</keyword>
<feature type="domain" description="Arginine decarboxylase C-terminal helical" evidence="18">
    <location>
        <begin position="604"/>
        <end position="657"/>
    </location>
</feature>
<comment type="cofactor">
    <cofactor evidence="1 14">
        <name>pyridoxal 5'-phosphate</name>
        <dbReference type="ChEBI" id="CHEBI:597326"/>
    </cofactor>
</comment>
<evidence type="ECO:0000256" key="12">
    <source>
        <dbReference type="ARBA" id="ARBA00023239"/>
    </source>
</evidence>
<dbReference type="NCBIfam" id="TIGR01273">
    <property type="entry name" value="speA"/>
    <property type="match status" value="1"/>
</dbReference>
<evidence type="ECO:0000313" key="20">
    <source>
        <dbReference type="Proteomes" id="UP000002194"/>
    </source>
</evidence>
<dbReference type="InterPro" id="IPR002985">
    <property type="entry name" value="Arg_decrbxlase"/>
</dbReference>
<dbReference type="Pfam" id="PF02784">
    <property type="entry name" value="Orn_Arg_deC_N"/>
    <property type="match status" value="1"/>
</dbReference>
<evidence type="ECO:0000256" key="8">
    <source>
        <dbReference type="ARBA" id="ARBA00022842"/>
    </source>
</evidence>
<organism evidence="19 20">
    <name type="scientific">Nitratidesulfovibrio vulgaris (strain ATCC 29579 / DSM 644 / CCUG 34227 / NCIMB 8303 / VKM B-1760 / Hildenborough)</name>
    <name type="common">Desulfovibrio vulgaris</name>
    <dbReference type="NCBI Taxonomy" id="882"/>
    <lineage>
        <taxon>Bacteria</taxon>
        <taxon>Pseudomonadati</taxon>
        <taxon>Thermodesulfobacteriota</taxon>
        <taxon>Desulfovibrionia</taxon>
        <taxon>Desulfovibrionales</taxon>
        <taxon>Desulfovibrionaceae</taxon>
        <taxon>Nitratidesulfovibrio</taxon>
    </lineage>
</organism>
<evidence type="ECO:0000259" key="18">
    <source>
        <dbReference type="Pfam" id="PF17944"/>
    </source>
</evidence>
<dbReference type="GO" id="GO:0046872">
    <property type="term" value="F:metal ion binding"/>
    <property type="evidence" value="ECO:0007669"/>
    <property type="project" value="UniProtKB-KW"/>
</dbReference>
<evidence type="ECO:0000256" key="1">
    <source>
        <dbReference type="ARBA" id="ARBA00001933"/>
    </source>
</evidence>
<evidence type="ECO:0000256" key="6">
    <source>
        <dbReference type="ARBA" id="ARBA00022723"/>
    </source>
</evidence>
<evidence type="ECO:0000259" key="16">
    <source>
        <dbReference type="Pfam" id="PF02784"/>
    </source>
</evidence>
<dbReference type="NCBIfam" id="NF003763">
    <property type="entry name" value="PRK05354.1"/>
    <property type="match status" value="1"/>
</dbReference>
<dbReference type="Pfam" id="PF17944">
    <property type="entry name" value="Arg_decarbox_C"/>
    <property type="match status" value="1"/>
</dbReference>
<dbReference type="InterPro" id="IPR022653">
    <property type="entry name" value="De-COase2_pyr-phos_BS"/>
</dbReference>